<sequence length="548" mass="62538">MDAGFLTAMHIKPKFLKDFLSIVFTAFYLIYADKADEKVRKYRAVATFHMMRISWEKSDNPYLRMLTVFDRGSPTSFPDDQLNDIKARIYFHGSKEELVTASKLIFHVPGGGFVTMSPRCHDDYVSNWARKTKVPIISINYGKAPEHPYPCYDAYRAIVESNGKVIGFQGWVGKDGKKVSPLKIIVTGDSAGGNLATGLTLRTLEPTSVLPATPCPAGLLLIYPCLSLEISCWMPQEQMHMIRAESVKSMTNIKSLLQAKDHFITNEEDSPLAVPEAPKKIDVLTDKVDRDDTGITGWMKRRRASKMKEKNFEPCHSTPIIRSSLSMTSRMSYFQDRILAPEMMRAMALLYLNGSPIPYNIQEDIYLSPINTPNDILERFPQTFFITGEKDPFVDDTVVFAAKLRQAKERKKNRIKGGFGIKRVEQKQKKSKKTLEEFGVRVKILEGISHAFFNMMAFLPETRQAITLTSEWFLEMLGVNVENEEEFTSSSFNGHLSEELLYNSSDDGFDESIDMERELSIVKEKKLMQRRREQLSEQHLQEGNSDFF</sequence>
<evidence type="ECO:0000313" key="3">
    <source>
        <dbReference type="Proteomes" id="UP001211065"/>
    </source>
</evidence>
<gene>
    <name evidence="2" type="ORF">HK099_002307</name>
</gene>
<dbReference type="SUPFAM" id="SSF53474">
    <property type="entry name" value="alpha/beta-Hydrolases"/>
    <property type="match status" value="1"/>
</dbReference>
<protein>
    <recommendedName>
        <fullName evidence="1">Alpha/beta hydrolase fold-3 domain-containing protein</fullName>
    </recommendedName>
</protein>
<dbReference type="PANTHER" id="PTHR23025">
    <property type="entry name" value="TRIACYLGLYCEROL LIPASE"/>
    <property type="match status" value="1"/>
</dbReference>
<dbReference type="Gene3D" id="3.40.50.1820">
    <property type="entry name" value="alpha/beta hydrolase"/>
    <property type="match status" value="2"/>
</dbReference>
<accession>A0AAD5Y1G2</accession>
<keyword evidence="3" id="KW-1185">Reference proteome</keyword>
<reference evidence="2" key="1">
    <citation type="submission" date="2020-05" db="EMBL/GenBank/DDBJ databases">
        <title>Phylogenomic resolution of chytrid fungi.</title>
        <authorList>
            <person name="Stajich J.E."/>
            <person name="Amses K."/>
            <person name="Simmons R."/>
            <person name="Seto K."/>
            <person name="Myers J."/>
            <person name="Bonds A."/>
            <person name="Quandt C.A."/>
            <person name="Barry K."/>
            <person name="Liu P."/>
            <person name="Grigoriev I."/>
            <person name="Longcore J.E."/>
            <person name="James T.Y."/>
        </authorList>
    </citation>
    <scope>NUCLEOTIDE SEQUENCE</scope>
    <source>
        <strain evidence="2">JEL0476</strain>
    </source>
</reference>
<dbReference type="InterPro" id="IPR029058">
    <property type="entry name" value="AB_hydrolase_fold"/>
</dbReference>
<dbReference type="EMBL" id="JADGJW010000175">
    <property type="protein sequence ID" value="KAJ3222453.1"/>
    <property type="molecule type" value="Genomic_DNA"/>
</dbReference>
<dbReference type="GO" id="GO:0004771">
    <property type="term" value="F:sterol ester esterase activity"/>
    <property type="evidence" value="ECO:0007669"/>
    <property type="project" value="TreeGrafter"/>
</dbReference>
<dbReference type="GO" id="GO:0004806">
    <property type="term" value="F:triacylglycerol lipase activity"/>
    <property type="evidence" value="ECO:0007669"/>
    <property type="project" value="TreeGrafter"/>
</dbReference>
<evidence type="ECO:0000259" key="1">
    <source>
        <dbReference type="Pfam" id="PF07859"/>
    </source>
</evidence>
<evidence type="ECO:0000313" key="2">
    <source>
        <dbReference type="EMBL" id="KAJ3222453.1"/>
    </source>
</evidence>
<dbReference type="GO" id="GO:0005829">
    <property type="term" value="C:cytosol"/>
    <property type="evidence" value="ECO:0007669"/>
    <property type="project" value="TreeGrafter"/>
</dbReference>
<name>A0AAD5Y1G2_9FUNG</name>
<proteinExistence type="predicted"/>
<feature type="domain" description="Alpha/beta hydrolase fold-3" evidence="1">
    <location>
        <begin position="332"/>
        <end position="410"/>
    </location>
</feature>
<organism evidence="2 3">
    <name type="scientific">Clydaea vesicula</name>
    <dbReference type="NCBI Taxonomy" id="447962"/>
    <lineage>
        <taxon>Eukaryota</taxon>
        <taxon>Fungi</taxon>
        <taxon>Fungi incertae sedis</taxon>
        <taxon>Chytridiomycota</taxon>
        <taxon>Chytridiomycota incertae sedis</taxon>
        <taxon>Chytridiomycetes</taxon>
        <taxon>Lobulomycetales</taxon>
        <taxon>Lobulomycetaceae</taxon>
        <taxon>Clydaea</taxon>
    </lineage>
</organism>
<dbReference type="Pfam" id="PF07859">
    <property type="entry name" value="Abhydrolase_3"/>
    <property type="match status" value="2"/>
</dbReference>
<dbReference type="AlphaFoldDB" id="A0AAD5Y1G2"/>
<feature type="domain" description="Alpha/beta hydrolase fold-3" evidence="1">
    <location>
        <begin position="107"/>
        <end position="256"/>
    </location>
</feature>
<dbReference type="Proteomes" id="UP001211065">
    <property type="component" value="Unassembled WGS sequence"/>
</dbReference>
<dbReference type="GO" id="GO:0019433">
    <property type="term" value="P:triglyceride catabolic process"/>
    <property type="evidence" value="ECO:0007669"/>
    <property type="project" value="TreeGrafter"/>
</dbReference>
<comment type="caution">
    <text evidence="2">The sequence shown here is derived from an EMBL/GenBank/DDBJ whole genome shotgun (WGS) entry which is preliminary data.</text>
</comment>
<dbReference type="InterPro" id="IPR013094">
    <property type="entry name" value="AB_hydrolase_3"/>
</dbReference>
<dbReference type="PANTHER" id="PTHR23025:SF3">
    <property type="entry name" value="HORMONE-SENSITIVE LIPASE"/>
    <property type="match status" value="1"/>
</dbReference>